<dbReference type="OrthoDB" id="8245534at2"/>
<name>A0A512C580_9HYPH</name>
<accession>A0A512C580</accession>
<dbReference type="SUPFAM" id="SSF49503">
    <property type="entry name" value="Cupredoxins"/>
    <property type="match status" value="1"/>
</dbReference>
<evidence type="ECO:0008006" key="3">
    <source>
        <dbReference type="Google" id="ProtNLM"/>
    </source>
</evidence>
<keyword evidence="2" id="KW-1185">Reference proteome</keyword>
<evidence type="ECO:0000313" key="2">
    <source>
        <dbReference type="Proteomes" id="UP000321085"/>
    </source>
</evidence>
<gene>
    <name evidence="1" type="ORF">MAE02_70470</name>
</gene>
<protein>
    <recommendedName>
        <fullName evidence="3">EfeO-type cupredoxin-like domain-containing protein</fullName>
    </recommendedName>
</protein>
<dbReference type="InterPro" id="IPR008972">
    <property type="entry name" value="Cupredoxin"/>
</dbReference>
<dbReference type="RefSeq" id="WP_114188870.1">
    <property type="nucleotide sequence ID" value="NZ_BJYU01000451.1"/>
</dbReference>
<sequence>MARGADVVRSLPGPVLIGVVLFTGMSVRPVRAQEAGESKRFEIILANGRVADGMRSVRALRGDRVELLWSSDRLVTIHLHGYDIEAVVEPGSQGRMTFTAHATGRFPVELHGGTGRHRTLIHVEVHPR</sequence>
<organism evidence="1 2">
    <name type="scientific">Microvirga aerophila</name>
    <dbReference type="NCBI Taxonomy" id="670291"/>
    <lineage>
        <taxon>Bacteria</taxon>
        <taxon>Pseudomonadati</taxon>
        <taxon>Pseudomonadota</taxon>
        <taxon>Alphaproteobacteria</taxon>
        <taxon>Hyphomicrobiales</taxon>
        <taxon>Methylobacteriaceae</taxon>
        <taxon>Microvirga</taxon>
    </lineage>
</organism>
<proteinExistence type="predicted"/>
<dbReference type="EMBL" id="BJYU01000451">
    <property type="protein sequence ID" value="GEO19351.1"/>
    <property type="molecule type" value="Genomic_DNA"/>
</dbReference>
<dbReference type="AlphaFoldDB" id="A0A512C580"/>
<comment type="caution">
    <text evidence="1">The sequence shown here is derived from an EMBL/GenBank/DDBJ whole genome shotgun (WGS) entry which is preliminary data.</text>
</comment>
<dbReference type="Proteomes" id="UP000321085">
    <property type="component" value="Unassembled WGS sequence"/>
</dbReference>
<reference evidence="1 2" key="1">
    <citation type="submission" date="2019-07" db="EMBL/GenBank/DDBJ databases">
        <title>Whole genome shotgun sequence of Microvirga aerophila NBRC 106136.</title>
        <authorList>
            <person name="Hosoyama A."/>
            <person name="Uohara A."/>
            <person name="Ohji S."/>
            <person name="Ichikawa N."/>
        </authorList>
    </citation>
    <scope>NUCLEOTIDE SEQUENCE [LARGE SCALE GENOMIC DNA]</scope>
    <source>
        <strain evidence="1 2">NBRC 106136</strain>
    </source>
</reference>
<evidence type="ECO:0000313" key="1">
    <source>
        <dbReference type="EMBL" id="GEO19351.1"/>
    </source>
</evidence>